<dbReference type="AlphaFoldDB" id="A0AAV7RWR9"/>
<accession>A0AAV7RWR9</accession>
<reference evidence="1" key="1">
    <citation type="journal article" date="2022" name="bioRxiv">
        <title>Sequencing and chromosome-scale assembly of the giantPleurodeles waltlgenome.</title>
        <authorList>
            <person name="Brown T."/>
            <person name="Elewa A."/>
            <person name="Iarovenko S."/>
            <person name="Subramanian E."/>
            <person name="Araus A.J."/>
            <person name="Petzold A."/>
            <person name="Susuki M."/>
            <person name="Suzuki K.-i.T."/>
            <person name="Hayashi T."/>
            <person name="Toyoda A."/>
            <person name="Oliveira C."/>
            <person name="Osipova E."/>
            <person name="Leigh N.D."/>
            <person name="Simon A."/>
            <person name="Yun M.H."/>
        </authorList>
    </citation>
    <scope>NUCLEOTIDE SEQUENCE</scope>
    <source>
        <strain evidence="1">20211129_DDA</strain>
        <tissue evidence="1">Liver</tissue>
    </source>
</reference>
<evidence type="ECO:0000313" key="2">
    <source>
        <dbReference type="Proteomes" id="UP001066276"/>
    </source>
</evidence>
<dbReference type="Gene3D" id="3.60.10.10">
    <property type="entry name" value="Endonuclease/exonuclease/phosphatase"/>
    <property type="match status" value="1"/>
</dbReference>
<comment type="caution">
    <text evidence="1">The sequence shown here is derived from an EMBL/GenBank/DDBJ whole genome shotgun (WGS) entry which is preliminary data.</text>
</comment>
<dbReference type="Proteomes" id="UP001066276">
    <property type="component" value="Chromosome 5"/>
</dbReference>
<dbReference type="InterPro" id="IPR036691">
    <property type="entry name" value="Endo/exonu/phosph_ase_sf"/>
</dbReference>
<organism evidence="1 2">
    <name type="scientific">Pleurodeles waltl</name>
    <name type="common">Iberian ribbed newt</name>
    <dbReference type="NCBI Taxonomy" id="8319"/>
    <lineage>
        <taxon>Eukaryota</taxon>
        <taxon>Metazoa</taxon>
        <taxon>Chordata</taxon>
        <taxon>Craniata</taxon>
        <taxon>Vertebrata</taxon>
        <taxon>Euteleostomi</taxon>
        <taxon>Amphibia</taxon>
        <taxon>Batrachia</taxon>
        <taxon>Caudata</taxon>
        <taxon>Salamandroidea</taxon>
        <taxon>Salamandridae</taxon>
        <taxon>Pleurodelinae</taxon>
        <taxon>Pleurodeles</taxon>
    </lineage>
</organism>
<keyword evidence="2" id="KW-1185">Reference proteome</keyword>
<proteinExistence type="predicted"/>
<protein>
    <submittedName>
        <fullName evidence="1">Uncharacterized protein</fullName>
    </submittedName>
</protein>
<evidence type="ECO:0000313" key="1">
    <source>
        <dbReference type="EMBL" id="KAJ1155283.1"/>
    </source>
</evidence>
<dbReference type="EMBL" id="JANPWB010000009">
    <property type="protein sequence ID" value="KAJ1155283.1"/>
    <property type="molecule type" value="Genomic_DNA"/>
</dbReference>
<sequence length="140" mass="15077">MTQRAFLPFRAAAPTVCRQPGQEALAHCAGVARKSMTIRASLDSCDAIEPKATARRALDARDVCLVNVYAPNLEDAGFFRTVLNTGAEHIGPMIVLTGDLNCVLDGGLDCLPLRVDTKPVMTRALKEAKEDLGLQGVWRA</sequence>
<name>A0AAV7RWR9_PLEWA</name>
<gene>
    <name evidence="1" type="ORF">NDU88_008014</name>
</gene>
<dbReference type="SUPFAM" id="SSF56219">
    <property type="entry name" value="DNase I-like"/>
    <property type="match status" value="1"/>
</dbReference>